<protein>
    <submittedName>
        <fullName evidence="5">Larval cuticle protein 1-like</fullName>
    </submittedName>
</protein>
<name>A0A6P8X4P4_DROAB</name>
<dbReference type="Pfam" id="PF00379">
    <property type="entry name" value="Chitin_bind_4"/>
    <property type="match status" value="1"/>
</dbReference>
<dbReference type="PANTHER" id="PTHR10380">
    <property type="entry name" value="CUTICLE PROTEIN"/>
    <property type="match status" value="1"/>
</dbReference>
<gene>
    <name evidence="5" type="primary">LOC117569611</name>
</gene>
<evidence type="ECO:0000256" key="1">
    <source>
        <dbReference type="ARBA" id="ARBA00022460"/>
    </source>
</evidence>
<organism evidence="4 5">
    <name type="scientific">Drosophila albomicans</name>
    <name type="common">Fruit fly</name>
    <dbReference type="NCBI Taxonomy" id="7291"/>
    <lineage>
        <taxon>Eukaryota</taxon>
        <taxon>Metazoa</taxon>
        <taxon>Ecdysozoa</taxon>
        <taxon>Arthropoda</taxon>
        <taxon>Hexapoda</taxon>
        <taxon>Insecta</taxon>
        <taxon>Pterygota</taxon>
        <taxon>Neoptera</taxon>
        <taxon>Endopterygota</taxon>
        <taxon>Diptera</taxon>
        <taxon>Brachycera</taxon>
        <taxon>Muscomorpha</taxon>
        <taxon>Ephydroidea</taxon>
        <taxon>Drosophilidae</taxon>
        <taxon>Drosophila</taxon>
    </lineage>
</organism>
<dbReference type="GeneID" id="117569611"/>
<dbReference type="InterPro" id="IPR050468">
    <property type="entry name" value="Cuticle_Struct_Prot"/>
</dbReference>
<dbReference type="Proteomes" id="UP000515160">
    <property type="component" value="Chromosome 3"/>
</dbReference>
<dbReference type="RefSeq" id="XP_034106738.1">
    <property type="nucleotide sequence ID" value="XM_034250847.2"/>
</dbReference>
<dbReference type="OrthoDB" id="6343684at2759"/>
<dbReference type="GO" id="GO:0008010">
    <property type="term" value="F:structural constituent of chitin-based larval cuticle"/>
    <property type="evidence" value="ECO:0007669"/>
    <property type="project" value="TreeGrafter"/>
</dbReference>
<keyword evidence="3" id="KW-0732">Signal</keyword>
<reference evidence="5" key="1">
    <citation type="submission" date="2025-08" db="UniProtKB">
        <authorList>
            <consortium name="RefSeq"/>
        </authorList>
    </citation>
    <scope>IDENTIFICATION</scope>
    <source>
        <strain evidence="5">15112-1751.03</strain>
        <tissue evidence="5">Whole Adult</tissue>
    </source>
</reference>
<evidence type="ECO:0000313" key="4">
    <source>
        <dbReference type="Proteomes" id="UP000515160"/>
    </source>
</evidence>
<dbReference type="PROSITE" id="PS51155">
    <property type="entry name" value="CHIT_BIND_RR_2"/>
    <property type="match status" value="1"/>
</dbReference>
<evidence type="ECO:0000256" key="2">
    <source>
        <dbReference type="PROSITE-ProRule" id="PRU00497"/>
    </source>
</evidence>
<dbReference type="GO" id="GO:0062129">
    <property type="term" value="C:chitin-based extracellular matrix"/>
    <property type="evidence" value="ECO:0007669"/>
    <property type="project" value="TreeGrafter"/>
</dbReference>
<keyword evidence="1 2" id="KW-0193">Cuticle</keyword>
<evidence type="ECO:0000256" key="3">
    <source>
        <dbReference type="SAM" id="SignalP"/>
    </source>
</evidence>
<accession>A0A6P8X4P4</accession>
<dbReference type="InterPro" id="IPR000618">
    <property type="entry name" value="Insect_cuticle"/>
</dbReference>
<keyword evidence="4" id="KW-1185">Reference proteome</keyword>
<dbReference type="AlphaFoldDB" id="A0A6P8X4P4"/>
<proteinExistence type="predicted"/>
<dbReference type="PROSITE" id="PS00233">
    <property type="entry name" value="CHIT_BIND_RR_1"/>
    <property type="match status" value="1"/>
</dbReference>
<feature type="chain" id="PRO_5028402170" evidence="3">
    <location>
        <begin position="17"/>
        <end position="135"/>
    </location>
</feature>
<feature type="signal peptide" evidence="3">
    <location>
        <begin position="1"/>
        <end position="16"/>
    </location>
</feature>
<evidence type="ECO:0000313" key="5">
    <source>
        <dbReference type="RefSeq" id="XP_034106738.1"/>
    </source>
</evidence>
<sequence length="135" mass="14831">MFKAVMICALFGLALAAVHQPQPQHVEHHVVGHPDDVHAEVLSRKDDVRADGFDASLETSNHITRQDSGDEHGNIQGSYGWISPEGQHIEIKFVADENGYQPTGDAIPAVPEHVARTLAWNAAHSHEEVAHHVHH</sequence>
<dbReference type="InterPro" id="IPR031311">
    <property type="entry name" value="CHIT_BIND_RR_consensus"/>
</dbReference>
<dbReference type="PANTHER" id="PTHR10380:SF237">
    <property type="entry name" value="CUTICULAR PROTEIN 65AU, ISOFORM A-RELATED"/>
    <property type="match status" value="1"/>
</dbReference>